<dbReference type="Proteomes" id="UP000510721">
    <property type="component" value="Chromosome"/>
</dbReference>
<name>A0A859QQH4_9HYPH</name>
<gene>
    <name evidence="1" type="ORF">FKV68_09805</name>
</gene>
<dbReference type="AlphaFoldDB" id="A0A859QQH4"/>
<protein>
    <submittedName>
        <fullName evidence="1">Uncharacterized protein</fullName>
    </submittedName>
</protein>
<dbReference type="EMBL" id="CP041238">
    <property type="protein sequence ID" value="QLL61719.1"/>
    <property type="molecule type" value="Genomic_DNA"/>
</dbReference>
<organism evidence="1 2">
    <name type="scientific">Sinorhizobium mexicanum</name>
    <dbReference type="NCBI Taxonomy" id="375549"/>
    <lineage>
        <taxon>Bacteria</taxon>
        <taxon>Pseudomonadati</taxon>
        <taxon>Pseudomonadota</taxon>
        <taxon>Alphaproteobacteria</taxon>
        <taxon>Hyphomicrobiales</taxon>
        <taxon>Rhizobiaceae</taxon>
        <taxon>Sinorhizobium/Ensifer group</taxon>
        <taxon>Sinorhizobium</taxon>
    </lineage>
</organism>
<evidence type="ECO:0000313" key="2">
    <source>
        <dbReference type="Proteomes" id="UP000510721"/>
    </source>
</evidence>
<dbReference type="KEGG" id="emx:FKV68_09805"/>
<dbReference type="Pfam" id="PF18626">
    <property type="entry name" value="Gln_deamidase_2"/>
    <property type="match status" value="1"/>
</dbReference>
<keyword evidence="2" id="KW-1185">Reference proteome</keyword>
<proteinExistence type="predicted"/>
<dbReference type="InterPro" id="IPR041325">
    <property type="entry name" value="Gln_deamidase_2"/>
</dbReference>
<reference evidence="1 2" key="1">
    <citation type="submission" date="2019-06" db="EMBL/GenBank/DDBJ databases">
        <title>Complete genome sequence of Ensifer mexicanus ITTG R7 isolated from nodules of Acacia angustissima (Mill.) Kuntze.</title>
        <authorList>
            <person name="Rincon-Rosales R."/>
            <person name="Rogel M.A."/>
            <person name="Guerrero G."/>
            <person name="Rincon-Molina C.I."/>
            <person name="Lopez-Lopez A."/>
            <person name="Martinez-Romero E."/>
        </authorList>
    </citation>
    <scope>NUCLEOTIDE SEQUENCE [LARGE SCALE GENOMIC DNA]</scope>
    <source>
        <strain evidence="1 2">ITTG R7</strain>
    </source>
</reference>
<dbReference type="RefSeq" id="WP_180941263.1">
    <property type="nucleotide sequence ID" value="NZ_CP041238.1"/>
</dbReference>
<accession>A0A859QQH4</accession>
<evidence type="ECO:0000313" key="1">
    <source>
        <dbReference type="EMBL" id="QLL61719.1"/>
    </source>
</evidence>
<dbReference type="Gene3D" id="3.10.620.30">
    <property type="match status" value="1"/>
</dbReference>
<sequence length="370" mass="42245">MPNPNAIVSTRIVFDPPLDRPVAELLRAGLWVELEGERRVRLDPSDARSSGFVQVLDGLARLKAPVYLEIDPSSSAITRLLIPHVTRPMSMRPSDQGYEVTLERSHARHALRRDNPDFATIEPVLRAALDSGQRLTITEDDAHNIVDVRGYTPGPDDAPLPPWPKPDLPPLIWPWWRRLLDWIWRWPIWPWWWFRCVSKATAQQIFDAMSATSCPPLTVPAPCIPFLYPDDGCWGRAHEMCRLMINMGRKPRKVWIQGNLHVATKNNPNCFVNWGWHVAPTLCVRRGWFWTQQMVIDPSLFPTPVSQATWKGVQGDPNAILTPSDASIFYLWGNVTDPTYVETNQVLAYYRLQLQTRAIQQGPPPYANCP</sequence>